<evidence type="ECO:0000313" key="3">
    <source>
        <dbReference type="Proteomes" id="UP001529510"/>
    </source>
</evidence>
<sequence>CRCTCGGALQRQTMRRRSGCCRVALRDEREESQGAKRISISEPDTYSASRHSGRNSEGETGRVCMCERSVCA</sequence>
<comment type="caution">
    <text evidence="2">The sequence shown here is derived from an EMBL/GenBank/DDBJ whole genome shotgun (WGS) entry which is preliminary data.</text>
</comment>
<feature type="non-terminal residue" evidence="2">
    <location>
        <position position="1"/>
    </location>
</feature>
<accession>A0ABD0PKQ5</accession>
<organism evidence="2 3">
    <name type="scientific">Cirrhinus mrigala</name>
    <name type="common">Mrigala</name>
    <dbReference type="NCBI Taxonomy" id="683832"/>
    <lineage>
        <taxon>Eukaryota</taxon>
        <taxon>Metazoa</taxon>
        <taxon>Chordata</taxon>
        <taxon>Craniata</taxon>
        <taxon>Vertebrata</taxon>
        <taxon>Euteleostomi</taxon>
        <taxon>Actinopterygii</taxon>
        <taxon>Neopterygii</taxon>
        <taxon>Teleostei</taxon>
        <taxon>Ostariophysi</taxon>
        <taxon>Cypriniformes</taxon>
        <taxon>Cyprinidae</taxon>
        <taxon>Labeoninae</taxon>
        <taxon>Labeonini</taxon>
        <taxon>Cirrhinus</taxon>
    </lineage>
</organism>
<protein>
    <submittedName>
        <fullName evidence="2">Uncharacterized protein</fullName>
    </submittedName>
</protein>
<reference evidence="2 3" key="1">
    <citation type="submission" date="2024-05" db="EMBL/GenBank/DDBJ databases">
        <title>Genome sequencing and assembly of Indian major carp, Cirrhinus mrigala (Hamilton, 1822).</title>
        <authorList>
            <person name="Mohindra V."/>
            <person name="Chowdhury L.M."/>
            <person name="Lal K."/>
            <person name="Jena J.K."/>
        </authorList>
    </citation>
    <scope>NUCLEOTIDE SEQUENCE [LARGE SCALE GENOMIC DNA]</scope>
    <source>
        <strain evidence="2">CM1030</strain>
        <tissue evidence="2">Blood</tissue>
    </source>
</reference>
<dbReference type="Proteomes" id="UP001529510">
    <property type="component" value="Unassembled WGS sequence"/>
</dbReference>
<dbReference type="EMBL" id="JAMKFB020000016">
    <property type="protein sequence ID" value="KAL0173341.1"/>
    <property type="molecule type" value="Genomic_DNA"/>
</dbReference>
<name>A0ABD0PKQ5_CIRMR</name>
<keyword evidence="3" id="KW-1185">Reference proteome</keyword>
<proteinExistence type="predicted"/>
<evidence type="ECO:0000313" key="2">
    <source>
        <dbReference type="EMBL" id="KAL0173341.1"/>
    </source>
</evidence>
<dbReference type="AlphaFoldDB" id="A0ABD0PKQ5"/>
<gene>
    <name evidence="2" type="ORF">M9458_033652</name>
</gene>
<feature type="non-terminal residue" evidence="2">
    <location>
        <position position="72"/>
    </location>
</feature>
<feature type="region of interest" description="Disordered" evidence="1">
    <location>
        <begin position="28"/>
        <end position="59"/>
    </location>
</feature>
<evidence type="ECO:0000256" key="1">
    <source>
        <dbReference type="SAM" id="MobiDB-lite"/>
    </source>
</evidence>